<keyword evidence="2" id="KW-0378">Hydrolase</keyword>
<feature type="compositionally biased region" description="Basic and acidic residues" evidence="1">
    <location>
        <begin position="81"/>
        <end position="114"/>
    </location>
</feature>
<dbReference type="Proteomes" id="UP001595840">
    <property type="component" value="Unassembled WGS sequence"/>
</dbReference>
<feature type="compositionally biased region" description="Basic and acidic residues" evidence="1">
    <location>
        <begin position="27"/>
        <end position="66"/>
    </location>
</feature>
<dbReference type="Pfam" id="PF12118">
    <property type="entry name" value="SprA-related"/>
    <property type="match status" value="1"/>
</dbReference>
<feature type="compositionally biased region" description="Basic and acidic residues" evidence="1">
    <location>
        <begin position="194"/>
        <end position="250"/>
    </location>
</feature>
<feature type="region of interest" description="Disordered" evidence="1">
    <location>
        <begin position="1"/>
        <end position="128"/>
    </location>
</feature>
<proteinExistence type="predicted"/>
<protein>
    <submittedName>
        <fullName evidence="2">Metalloprotease CJM1_0395 family protein</fullName>
    </submittedName>
</protein>
<gene>
    <name evidence="2" type="ORF">ACFOX3_04495</name>
</gene>
<keyword evidence="2" id="KW-0482">Metalloprotease</keyword>
<evidence type="ECO:0000313" key="3">
    <source>
        <dbReference type="Proteomes" id="UP001595840"/>
    </source>
</evidence>
<evidence type="ECO:0000313" key="2">
    <source>
        <dbReference type="EMBL" id="MFC4361549.1"/>
    </source>
</evidence>
<dbReference type="EMBL" id="JBHSCX010000003">
    <property type="protein sequence ID" value="MFC4361549.1"/>
    <property type="molecule type" value="Genomic_DNA"/>
</dbReference>
<evidence type="ECO:0000256" key="1">
    <source>
        <dbReference type="SAM" id="MobiDB-lite"/>
    </source>
</evidence>
<dbReference type="InterPro" id="IPR021973">
    <property type="entry name" value="SprA-related"/>
</dbReference>
<dbReference type="RefSeq" id="WP_290259520.1">
    <property type="nucleotide sequence ID" value="NZ_JAUFQG010000004.1"/>
</dbReference>
<comment type="caution">
    <text evidence="2">The sequence shown here is derived from an EMBL/GenBank/DDBJ whole genome shotgun (WGS) entry which is preliminary data.</text>
</comment>
<reference evidence="3" key="1">
    <citation type="journal article" date="2019" name="Int. J. Syst. Evol. Microbiol.">
        <title>The Global Catalogue of Microorganisms (GCM) 10K type strain sequencing project: providing services to taxonomists for standard genome sequencing and annotation.</title>
        <authorList>
            <consortium name="The Broad Institute Genomics Platform"/>
            <consortium name="The Broad Institute Genome Sequencing Center for Infectious Disease"/>
            <person name="Wu L."/>
            <person name="Ma J."/>
        </authorList>
    </citation>
    <scope>NUCLEOTIDE SEQUENCE [LARGE SCALE GENOMIC DNA]</scope>
    <source>
        <strain evidence="3">CECT 8570</strain>
    </source>
</reference>
<keyword evidence="3" id="KW-1185">Reference proteome</keyword>
<organism evidence="2 3">
    <name type="scientific">Simiduia curdlanivorans</name>
    <dbReference type="NCBI Taxonomy" id="1492769"/>
    <lineage>
        <taxon>Bacteria</taxon>
        <taxon>Pseudomonadati</taxon>
        <taxon>Pseudomonadota</taxon>
        <taxon>Gammaproteobacteria</taxon>
        <taxon>Cellvibrionales</taxon>
        <taxon>Cellvibrionaceae</taxon>
        <taxon>Simiduia</taxon>
    </lineage>
</organism>
<accession>A0ABV8V0W2</accession>
<name>A0ABV8V0W2_9GAMM</name>
<feature type="region of interest" description="Disordered" evidence="1">
    <location>
        <begin position="194"/>
        <end position="277"/>
    </location>
</feature>
<keyword evidence="2" id="KW-0645">Protease</keyword>
<dbReference type="GO" id="GO:0008237">
    <property type="term" value="F:metallopeptidase activity"/>
    <property type="evidence" value="ECO:0007669"/>
    <property type="project" value="UniProtKB-KW"/>
</dbReference>
<sequence length="277" mass="30440">MNIPPSFANMISPFNPFGRQPVGEEGQDSKESSFKAVEESAETARSENRTGEDDTHRDQVLGKQERQSSGARATSGDMAEEQSHYEQNKEQSEQRQIEQLAARDREVRAHERAHAAVGGQHTGAPQLNFVRGPDGVAYAVSGEVSVNLASVSGDPRATLRKAEQIQAAALAPADPSSQDRLIAAKAARMAEQARADIRSQELDSQRLEEQARAESQEQRAAEAEQREAAKAEREERQAVLAQRENERQRNVDLNQKLIKIGVQPATRSPGELLDQTV</sequence>